<evidence type="ECO:0000313" key="11">
    <source>
        <dbReference type="EMBL" id="KAF6020185.1"/>
    </source>
</evidence>
<dbReference type="InterPro" id="IPR050569">
    <property type="entry name" value="TAAR"/>
</dbReference>
<feature type="transmembrane region" description="Helical" evidence="9">
    <location>
        <begin position="313"/>
        <end position="334"/>
    </location>
</feature>
<evidence type="ECO:0000256" key="1">
    <source>
        <dbReference type="ARBA" id="ARBA00004651"/>
    </source>
</evidence>
<evidence type="ECO:0000256" key="2">
    <source>
        <dbReference type="ARBA" id="ARBA00022475"/>
    </source>
</evidence>
<sequence>MMVNVSGAPTMPPLLNQTFNFITAAAEEHATYAWEETHYKRTRRLIYYLLHGFVGLVTSVFNGLVILVYIRRANIRKHISLLMLSMFVFCLLHGLIVGIVYPLQRVYRYVMDEKMCVLSTLVMDLADKYVMLLLPLLAVERLIYLKCPFIDQKKVKRLAIASISILLVVAMLYSWLPLIPQINVPEEEYIYSNNTARQEYLVRFYKYYTCQGKLNKKNFLEPIFTILVSSLSVIVVVGAYIWMYKIARDRLTAFASITVKKQKRLKKAAFTVFYVALTFILTMMPFGIVIQIQALCKADTTLQNNSFCNGITLELRFCFSIIAHLGNLLAPMLFSWLSPNIRQIINAYYRQLLPSCKLLPRFSTKEKKQEIKAASPTPRVTQRVHIVQIHK</sequence>
<evidence type="ECO:0000256" key="5">
    <source>
        <dbReference type="ARBA" id="ARBA00023040"/>
    </source>
</evidence>
<accession>A0A7J7J282</accession>
<dbReference type="InterPro" id="IPR000276">
    <property type="entry name" value="GPCR_Rhodpsn"/>
</dbReference>
<evidence type="ECO:0000256" key="9">
    <source>
        <dbReference type="SAM" id="Phobius"/>
    </source>
</evidence>
<feature type="domain" description="G-protein coupled receptors family 1 profile" evidence="10">
    <location>
        <begin position="61"/>
        <end position="334"/>
    </location>
</feature>
<keyword evidence="3 9" id="KW-0812">Transmembrane</keyword>
<dbReference type="PROSITE" id="PS50262">
    <property type="entry name" value="G_PROTEIN_RECEP_F1_2"/>
    <property type="match status" value="1"/>
</dbReference>
<dbReference type="AlphaFoldDB" id="A0A7J7J282"/>
<dbReference type="Gene3D" id="1.20.1070.10">
    <property type="entry name" value="Rhodopsin 7-helix transmembrane proteins"/>
    <property type="match status" value="1"/>
</dbReference>
<dbReference type="InterPro" id="IPR017452">
    <property type="entry name" value="GPCR_Rhodpsn_7TM"/>
</dbReference>
<reference evidence="11" key="1">
    <citation type="submission" date="2020-06" db="EMBL/GenBank/DDBJ databases">
        <title>Draft genome of Bugula neritina, a colonial animal packing powerful symbionts and potential medicines.</title>
        <authorList>
            <person name="Rayko M."/>
        </authorList>
    </citation>
    <scope>NUCLEOTIDE SEQUENCE [LARGE SCALE GENOMIC DNA]</scope>
    <source>
        <strain evidence="11">Kwan_BN1</strain>
    </source>
</reference>
<dbReference type="GO" id="GO:0005886">
    <property type="term" value="C:plasma membrane"/>
    <property type="evidence" value="ECO:0007669"/>
    <property type="project" value="UniProtKB-SubCell"/>
</dbReference>
<dbReference type="EMBL" id="VXIV02003190">
    <property type="protein sequence ID" value="KAF6020185.1"/>
    <property type="molecule type" value="Genomic_DNA"/>
</dbReference>
<name>A0A7J7J282_BUGNE</name>
<comment type="subcellular location">
    <subcellularLocation>
        <location evidence="1">Cell membrane</location>
        <topology evidence="1">Multi-pass membrane protein</topology>
    </subcellularLocation>
</comment>
<protein>
    <recommendedName>
        <fullName evidence="10">G-protein coupled receptors family 1 profile domain-containing protein</fullName>
    </recommendedName>
</protein>
<evidence type="ECO:0000256" key="4">
    <source>
        <dbReference type="ARBA" id="ARBA00022989"/>
    </source>
</evidence>
<dbReference type="Pfam" id="PF00001">
    <property type="entry name" value="7tm_1"/>
    <property type="match status" value="1"/>
</dbReference>
<feature type="transmembrane region" description="Helical" evidence="9">
    <location>
        <begin position="223"/>
        <end position="247"/>
    </location>
</feature>
<feature type="transmembrane region" description="Helical" evidence="9">
    <location>
        <begin position="158"/>
        <end position="176"/>
    </location>
</feature>
<keyword evidence="12" id="KW-1185">Reference proteome</keyword>
<evidence type="ECO:0000256" key="8">
    <source>
        <dbReference type="ARBA" id="ARBA00023224"/>
    </source>
</evidence>
<dbReference type="Proteomes" id="UP000593567">
    <property type="component" value="Unassembled WGS sequence"/>
</dbReference>
<keyword evidence="7" id="KW-0675">Receptor</keyword>
<comment type="caution">
    <text evidence="11">The sequence shown here is derived from an EMBL/GenBank/DDBJ whole genome shotgun (WGS) entry which is preliminary data.</text>
</comment>
<keyword evidence="4 9" id="KW-1133">Transmembrane helix</keyword>
<feature type="transmembrane region" description="Helical" evidence="9">
    <location>
        <begin position="81"/>
        <end position="103"/>
    </location>
</feature>
<feature type="transmembrane region" description="Helical" evidence="9">
    <location>
        <begin position="45"/>
        <end position="69"/>
    </location>
</feature>
<organism evidence="11 12">
    <name type="scientific">Bugula neritina</name>
    <name type="common">Brown bryozoan</name>
    <name type="synonym">Sertularia neritina</name>
    <dbReference type="NCBI Taxonomy" id="10212"/>
    <lineage>
        <taxon>Eukaryota</taxon>
        <taxon>Metazoa</taxon>
        <taxon>Spiralia</taxon>
        <taxon>Lophotrochozoa</taxon>
        <taxon>Bryozoa</taxon>
        <taxon>Gymnolaemata</taxon>
        <taxon>Cheilostomatida</taxon>
        <taxon>Flustrina</taxon>
        <taxon>Buguloidea</taxon>
        <taxon>Bugulidae</taxon>
        <taxon>Bugula</taxon>
    </lineage>
</organism>
<gene>
    <name evidence="11" type="ORF">EB796_021503</name>
</gene>
<dbReference type="GO" id="GO:0004930">
    <property type="term" value="F:G protein-coupled receptor activity"/>
    <property type="evidence" value="ECO:0007669"/>
    <property type="project" value="UniProtKB-KW"/>
</dbReference>
<evidence type="ECO:0000256" key="3">
    <source>
        <dbReference type="ARBA" id="ARBA00022692"/>
    </source>
</evidence>
<evidence type="ECO:0000256" key="6">
    <source>
        <dbReference type="ARBA" id="ARBA00023136"/>
    </source>
</evidence>
<evidence type="ECO:0000313" key="12">
    <source>
        <dbReference type="Proteomes" id="UP000593567"/>
    </source>
</evidence>
<evidence type="ECO:0000259" key="10">
    <source>
        <dbReference type="PROSITE" id="PS50262"/>
    </source>
</evidence>
<proteinExistence type="predicted"/>
<feature type="transmembrane region" description="Helical" evidence="9">
    <location>
        <begin position="268"/>
        <end position="293"/>
    </location>
</feature>
<keyword evidence="8" id="KW-0807">Transducer</keyword>
<keyword evidence="2" id="KW-1003">Cell membrane</keyword>
<dbReference type="PANTHER" id="PTHR24249">
    <property type="entry name" value="HISTAMINE RECEPTOR-RELATED G-PROTEIN COUPLED RECEPTOR"/>
    <property type="match status" value="1"/>
</dbReference>
<keyword evidence="6 9" id="KW-0472">Membrane</keyword>
<keyword evidence="5" id="KW-0297">G-protein coupled receptor</keyword>
<dbReference type="SUPFAM" id="SSF81321">
    <property type="entry name" value="Family A G protein-coupled receptor-like"/>
    <property type="match status" value="1"/>
</dbReference>
<evidence type="ECO:0000256" key="7">
    <source>
        <dbReference type="ARBA" id="ARBA00023170"/>
    </source>
</evidence>